<protein>
    <submittedName>
        <fullName evidence="2">NADH dehydrogenase subunit 6</fullName>
    </submittedName>
</protein>
<feature type="transmembrane region" description="Helical" evidence="1">
    <location>
        <begin position="90"/>
        <end position="107"/>
    </location>
</feature>
<keyword evidence="1" id="KW-0472">Membrane</keyword>
<gene>
    <name evidence="2" type="primary">nad6</name>
</gene>
<organism evidence="2">
    <name type="scientific">Pedicinus obtusus</name>
    <dbReference type="NCBI Taxonomy" id="592408"/>
    <lineage>
        <taxon>Eukaryota</taxon>
        <taxon>Metazoa</taxon>
        <taxon>Ecdysozoa</taxon>
        <taxon>Arthropoda</taxon>
        <taxon>Hexapoda</taxon>
        <taxon>Insecta</taxon>
        <taxon>Pterygota</taxon>
        <taxon>Neoptera</taxon>
        <taxon>Paraneoptera</taxon>
        <taxon>Psocodea</taxon>
        <taxon>Troctomorpha</taxon>
        <taxon>Phthiraptera</taxon>
        <taxon>Anoplura</taxon>
        <taxon>Pedicinidae</taxon>
        <taxon>Pedicinus</taxon>
    </lineage>
</organism>
<evidence type="ECO:0000313" key="2">
    <source>
        <dbReference type="EMBL" id="QOJ46172.1"/>
    </source>
</evidence>
<geneLocation type="mitochondrion" evidence="2"/>
<dbReference type="AlphaFoldDB" id="A0A7L9CWI3"/>
<feature type="transmembrane region" description="Helical" evidence="1">
    <location>
        <begin position="47"/>
        <end position="70"/>
    </location>
</feature>
<keyword evidence="1" id="KW-0812">Transmembrane</keyword>
<feature type="transmembrane region" description="Helical" evidence="1">
    <location>
        <begin position="6"/>
        <end position="35"/>
    </location>
</feature>
<accession>A0A7L9CWI3</accession>
<keyword evidence="1" id="KW-1133">Transmembrane helix</keyword>
<name>A0A7L9CWI3_9NEOP</name>
<sequence>MLEVLILLNFIFILTSWVSVKDFEKLICLILFVLVSSMNIFIKTTNVWASLMLSVGVVGGLMVMFSIVVMTLPKPSAKVDWTLNRSFSDAAIAVVVLIETAVMILSESKLFGSASTSDLAGNVVGFSALPQSSILGAMCQHSWIVIFLLLVLLSMLLVVEAFSSPSSRAVSAN</sequence>
<feature type="transmembrane region" description="Helical" evidence="1">
    <location>
        <begin position="143"/>
        <end position="162"/>
    </location>
</feature>
<keyword evidence="2" id="KW-0496">Mitochondrion</keyword>
<dbReference type="EMBL" id="MT792506">
    <property type="protein sequence ID" value="QOJ46172.1"/>
    <property type="molecule type" value="Genomic_DNA"/>
</dbReference>
<proteinExistence type="predicted"/>
<evidence type="ECO:0000256" key="1">
    <source>
        <dbReference type="SAM" id="Phobius"/>
    </source>
</evidence>
<reference evidence="2" key="1">
    <citation type="journal article" date="2020" name="Genomics">
        <title>Fragmented mitochondrial genomes evolved in opposite directions between closely related macaque louse Pedicinus obtusus and colobus louse Pedicinus badii.</title>
        <authorList>
            <person name="Fu Y.-T."/>
            <person name="Dong Y."/>
            <person name="Wang W."/>
            <person name="Nie Y."/>
            <person name="Liu G.-H."/>
            <person name="Shao R."/>
        </authorList>
    </citation>
    <scope>NUCLEOTIDE SEQUENCE</scope>
    <source>
        <strain evidence="2">12</strain>
    </source>
</reference>